<proteinExistence type="predicted"/>
<evidence type="ECO:0008006" key="3">
    <source>
        <dbReference type="Google" id="ProtNLM"/>
    </source>
</evidence>
<gene>
    <name evidence="1" type="ORF">MEUPH1_LOCUS24893</name>
</gene>
<evidence type="ECO:0000313" key="2">
    <source>
        <dbReference type="Proteomes" id="UP001160148"/>
    </source>
</evidence>
<dbReference type="EMBL" id="CARXXK010000560">
    <property type="protein sequence ID" value="CAI6370812.1"/>
    <property type="molecule type" value="Genomic_DNA"/>
</dbReference>
<reference evidence="1 2" key="1">
    <citation type="submission" date="2023-01" db="EMBL/GenBank/DDBJ databases">
        <authorList>
            <person name="Whitehead M."/>
        </authorList>
    </citation>
    <scope>NUCLEOTIDE SEQUENCE [LARGE SCALE GENOMIC DNA]</scope>
</reference>
<protein>
    <recommendedName>
        <fullName evidence="3">Transposase</fullName>
    </recommendedName>
</protein>
<evidence type="ECO:0000313" key="1">
    <source>
        <dbReference type="EMBL" id="CAI6370812.1"/>
    </source>
</evidence>
<keyword evidence="2" id="KW-1185">Reference proteome</keyword>
<organism evidence="1 2">
    <name type="scientific">Macrosiphum euphorbiae</name>
    <name type="common">potato aphid</name>
    <dbReference type="NCBI Taxonomy" id="13131"/>
    <lineage>
        <taxon>Eukaryota</taxon>
        <taxon>Metazoa</taxon>
        <taxon>Ecdysozoa</taxon>
        <taxon>Arthropoda</taxon>
        <taxon>Hexapoda</taxon>
        <taxon>Insecta</taxon>
        <taxon>Pterygota</taxon>
        <taxon>Neoptera</taxon>
        <taxon>Paraneoptera</taxon>
        <taxon>Hemiptera</taxon>
        <taxon>Sternorrhyncha</taxon>
        <taxon>Aphidomorpha</taxon>
        <taxon>Aphidoidea</taxon>
        <taxon>Aphididae</taxon>
        <taxon>Macrosiphini</taxon>
        <taxon>Macrosiphum</taxon>
    </lineage>
</organism>
<sequence length="91" mass="10984">MALPHLPANSIEHHQKRFFMQLGFRFIQDLVTDYELEAEIDVLLGYFKRFWLNVVGPWNFAVYRLRYHTDNFIESYHATLVRLMGQHPPLY</sequence>
<dbReference type="Proteomes" id="UP001160148">
    <property type="component" value="Unassembled WGS sequence"/>
</dbReference>
<dbReference type="AlphaFoldDB" id="A0AAV0XTS0"/>
<comment type="caution">
    <text evidence="1">The sequence shown here is derived from an EMBL/GenBank/DDBJ whole genome shotgun (WGS) entry which is preliminary data.</text>
</comment>
<accession>A0AAV0XTS0</accession>
<name>A0AAV0XTS0_9HEMI</name>